<name>A0A4Y8Q2H9_9BACL</name>
<evidence type="ECO:0000313" key="8">
    <source>
        <dbReference type="EMBL" id="TFE88050.1"/>
    </source>
</evidence>
<keyword evidence="1" id="KW-0813">Transport</keyword>
<keyword evidence="4" id="KW-0249">Electron transport</keyword>
<dbReference type="InterPro" id="IPR036909">
    <property type="entry name" value="Cyt_c-like_dom_sf"/>
</dbReference>
<evidence type="ECO:0000256" key="4">
    <source>
        <dbReference type="ARBA" id="ARBA00022982"/>
    </source>
</evidence>
<feature type="domain" description="Cytochrome c" evidence="7">
    <location>
        <begin position="86"/>
        <end position="164"/>
    </location>
</feature>
<dbReference type="Pfam" id="PF13442">
    <property type="entry name" value="Cytochrome_CBB3"/>
    <property type="match status" value="1"/>
</dbReference>
<dbReference type="PANTHER" id="PTHR37823">
    <property type="entry name" value="CYTOCHROME C-553-LIKE"/>
    <property type="match status" value="1"/>
</dbReference>
<dbReference type="Proteomes" id="UP000298246">
    <property type="component" value="Unassembled WGS sequence"/>
</dbReference>
<dbReference type="SUPFAM" id="SSF46626">
    <property type="entry name" value="Cytochrome c"/>
    <property type="match status" value="1"/>
</dbReference>
<protein>
    <recommendedName>
        <fullName evidence="7">Cytochrome c domain-containing protein</fullName>
    </recommendedName>
</protein>
<dbReference type="GO" id="GO:0020037">
    <property type="term" value="F:heme binding"/>
    <property type="evidence" value="ECO:0007669"/>
    <property type="project" value="InterPro"/>
</dbReference>
<proteinExistence type="predicted"/>
<evidence type="ECO:0000313" key="9">
    <source>
        <dbReference type="Proteomes" id="UP000298246"/>
    </source>
</evidence>
<dbReference type="GO" id="GO:0009055">
    <property type="term" value="F:electron transfer activity"/>
    <property type="evidence" value="ECO:0007669"/>
    <property type="project" value="InterPro"/>
</dbReference>
<dbReference type="InterPro" id="IPR009056">
    <property type="entry name" value="Cyt_c-like_dom"/>
</dbReference>
<dbReference type="EMBL" id="MYFO01000011">
    <property type="protein sequence ID" value="TFE88050.1"/>
    <property type="molecule type" value="Genomic_DNA"/>
</dbReference>
<evidence type="ECO:0000256" key="6">
    <source>
        <dbReference type="PROSITE-ProRule" id="PRU00433"/>
    </source>
</evidence>
<dbReference type="PRINTS" id="PR00605">
    <property type="entry name" value="CYTCHROMECIC"/>
</dbReference>
<keyword evidence="9" id="KW-1185">Reference proteome</keyword>
<evidence type="ECO:0000256" key="5">
    <source>
        <dbReference type="ARBA" id="ARBA00023004"/>
    </source>
</evidence>
<dbReference type="InterPro" id="IPR008168">
    <property type="entry name" value="Cyt_C_IC"/>
</dbReference>
<keyword evidence="2 6" id="KW-0349">Heme</keyword>
<organism evidence="8 9">
    <name type="scientific">Paenibacillus athensensis</name>
    <dbReference type="NCBI Taxonomy" id="1967502"/>
    <lineage>
        <taxon>Bacteria</taxon>
        <taxon>Bacillati</taxon>
        <taxon>Bacillota</taxon>
        <taxon>Bacilli</taxon>
        <taxon>Bacillales</taxon>
        <taxon>Paenibacillaceae</taxon>
        <taxon>Paenibacillus</taxon>
    </lineage>
</organism>
<dbReference type="OrthoDB" id="7933886at2"/>
<dbReference type="PROSITE" id="PS51007">
    <property type="entry name" value="CYTC"/>
    <property type="match status" value="1"/>
</dbReference>
<sequence length="164" mass="17035">MYGRTDDESRRSLLMLETQRDPAHRHNESGRSRAAVYASRRRLRAAVALSGVLLLAAGLTGCAGGGTGVAPTASPSAAVPASEGGDAGAKAQELFTANKCISCHGVDLAGRVGPSTNLQKIGATQTKEQIAEQIRNGGGGMPAYKSKLSEDEVNQLADWLSSKK</sequence>
<keyword evidence="5 6" id="KW-0408">Iron</keyword>
<dbReference type="AlphaFoldDB" id="A0A4Y8Q2H9"/>
<evidence type="ECO:0000256" key="2">
    <source>
        <dbReference type="ARBA" id="ARBA00022617"/>
    </source>
</evidence>
<dbReference type="PANTHER" id="PTHR37823:SF4">
    <property type="entry name" value="MENAQUINOL-CYTOCHROME C REDUCTASE CYTOCHROME B_C SUBUNIT"/>
    <property type="match status" value="1"/>
</dbReference>
<reference evidence="8 9" key="1">
    <citation type="submission" date="2017-03" db="EMBL/GenBank/DDBJ databases">
        <title>Isolation of Levoglucosan Utilizing Bacteria.</title>
        <authorList>
            <person name="Arya A.S."/>
        </authorList>
    </citation>
    <scope>NUCLEOTIDE SEQUENCE [LARGE SCALE GENOMIC DNA]</scope>
    <source>
        <strain evidence="8 9">MEC069</strain>
    </source>
</reference>
<evidence type="ECO:0000256" key="1">
    <source>
        <dbReference type="ARBA" id="ARBA00022448"/>
    </source>
</evidence>
<dbReference type="GO" id="GO:0005506">
    <property type="term" value="F:iron ion binding"/>
    <property type="evidence" value="ECO:0007669"/>
    <property type="project" value="InterPro"/>
</dbReference>
<evidence type="ECO:0000259" key="7">
    <source>
        <dbReference type="PROSITE" id="PS51007"/>
    </source>
</evidence>
<dbReference type="InterPro" id="IPR051811">
    <property type="entry name" value="Cytochrome_c550/c551-like"/>
</dbReference>
<gene>
    <name evidence="8" type="ORF">B5M42_10890</name>
</gene>
<keyword evidence="3 6" id="KW-0479">Metal-binding</keyword>
<comment type="caution">
    <text evidence="8">The sequence shown here is derived from an EMBL/GenBank/DDBJ whole genome shotgun (WGS) entry which is preliminary data.</text>
</comment>
<accession>A0A4Y8Q2H9</accession>
<dbReference type="Gene3D" id="1.10.760.10">
    <property type="entry name" value="Cytochrome c-like domain"/>
    <property type="match status" value="1"/>
</dbReference>
<evidence type="ECO:0000256" key="3">
    <source>
        <dbReference type="ARBA" id="ARBA00022723"/>
    </source>
</evidence>